<dbReference type="AlphaFoldDB" id="A0A4U3MDG1"/>
<dbReference type="InterPro" id="IPR001598">
    <property type="entry name" value="Transposase_IS30_CS"/>
</dbReference>
<dbReference type="GO" id="GO:0006313">
    <property type="term" value="P:DNA transposition"/>
    <property type="evidence" value="ECO:0007669"/>
    <property type="project" value="InterPro"/>
</dbReference>
<comment type="function">
    <text evidence="1">Required for the transposition of the insertion element.</text>
</comment>
<feature type="domain" description="Integrase catalytic" evidence="6">
    <location>
        <begin position="161"/>
        <end position="326"/>
    </location>
</feature>
<sequence length="330" mass="38273">MSYNHLSAEERGQIEAYLKEGVSQAEIARRLDRHRSTISREIKRGSEQRKKKSLASLPYQATSAGNLARIRKKNCGTTTKATVHNTKTIMKYLDMKYSPEQIANAVRSVKICTSTIYNWIYKKIVPFDIKKLRGRGKRYKIKNTGKRLKRPDRAFFEGRTLENRPEEVQLRTEFGHWEADTVVSKQGVAACLATFIERKTRHYVAIKIPNKTGRSMMTAIKRLVKMYPHGVKSITCDRGSEFVNQFEIGLIEDTFDCKIYYANPCAPHERGSNENHNGLLREYFPKPSNFKNISQNKINQAVQSMNLRPRKIFKWKSPQHKFNLEYSKAF</sequence>
<dbReference type="InterPro" id="IPR009057">
    <property type="entry name" value="Homeodomain-like_sf"/>
</dbReference>
<dbReference type="Gene3D" id="1.10.10.60">
    <property type="entry name" value="Homeodomain-like"/>
    <property type="match status" value="1"/>
</dbReference>
<dbReference type="InterPro" id="IPR025246">
    <property type="entry name" value="IS30-like_HTH"/>
</dbReference>
<dbReference type="PROSITE" id="PS01043">
    <property type="entry name" value="TRANSPOSASE_IS30"/>
    <property type="match status" value="1"/>
</dbReference>
<dbReference type="PANTHER" id="PTHR10948">
    <property type="entry name" value="TRANSPOSASE"/>
    <property type="match status" value="1"/>
</dbReference>
<keyword evidence="3" id="KW-0815">Transposition</keyword>
<dbReference type="InterPro" id="IPR001584">
    <property type="entry name" value="Integrase_cat-core"/>
</dbReference>
<evidence type="ECO:0000256" key="2">
    <source>
        <dbReference type="ARBA" id="ARBA00006363"/>
    </source>
</evidence>
<organism evidence="7 8">
    <name type="scientific">Enterococcus faecalis</name>
    <name type="common">Streptococcus faecalis</name>
    <dbReference type="NCBI Taxonomy" id="1351"/>
    <lineage>
        <taxon>Bacteria</taxon>
        <taxon>Bacillati</taxon>
        <taxon>Bacillota</taxon>
        <taxon>Bacilli</taxon>
        <taxon>Lactobacillales</taxon>
        <taxon>Enterococcaceae</taxon>
        <taxon>Enterococcus</taxon>
    </lineage>
</organism>
<dbReference type="InterPro" id="IPR012337">
    <property type="entry name" value="RNaseH-like_sf"/>
</dbReference>
<proteinExistence type="inferred from homology"/>
<dbReference type="GO" id="GO:0005829">
    <property type="term" value="C:cytosol"/>
    <property type="evidence" value="ECO:0007669"/>
    <property type="project" value="TreeGrafter"/>
</dbReference>
<dbReference type="GO" id="GO:0015074">
    <property type="term" value="P:DNA integration"/>
    <property type="evidence" value="ECO:0007669"/>
    <property type="project" value="InterPro"/>
</dbReference>
<comment type="caution">
    <text evidence="7">The sequence shown here is derived from an EMBL/GenBank/DDBJ whole genome shotgun (WGS) entry which is preliminary data.</text>
</comment>
<evidence type="ECO:0000256" key="1">
    <source>
        <dbReference type="ARBA" id="ARBA00002190"/>
    </source>
</evidence>
<dbReference type="GO" id="GO:0004803">
    <property type="term" value="F:transposase activity"/>
    <property type="evidence" value="ECO:0007669"/>
    <property type="project" value="InterPro"/>
</dbReference>
<gene>
    <name evidence="7" type="ORF">EY666_08615</name>
</gene>
<dbReference type="PROSITE" id="PS50994">
    <property type="entry name" value="INTEGRASE"/>
    <property type="match status" value="1"/>
</dbReference>
<comment type="similarity">
    <text evidence="2">Belongs to the transposase IS30 family.</text>
</comment>
<dbReference type="InterPro" id="IPR036397">
    <property type="entry name" value="RNaseH_sf"/>
</dbReference>
<dbReference type="InterPro" id="IPR053392">
    <property type="entry name" value="Transposase_IS30-like"/>
</dbReference>
<dbReference type="Gene3D" id="3.30.420.10">
    <property type="entry name" value="Ribonuclease H-like superfamily/Ribonuclease H"/>
    <property type="match status" value="1"/>
</dbReference>
<dbReference type="NCBIfam" id="NF033563">
    <property type="entry name" value="transpos_IS30"/>
    <property type="match status" value="1"/>
</dbReference>
<dbReference type="Proteomes" id="UP000305511">
    <property type="component" value="Unassembled WGS sequence"/>
</dbReference>
<keyword evidence="4" id="KW-0238">DNA-binding</keyword>
<dbReference type="EMBL" id="SIYF01000195">
    <property type="protein sequence ID" value="TKK85847.1"/>
    <property type="molecule type" value="Genomic_DNA"/>
</dbReference>
<evidence type="ECO:0000256" key="3">
    <source>
        <dbReference type="ARBA" id="ARBA00022578"/>
    </source>
</evidence>
<evidence type="ECO:0000256" key="4">
    <source>
        <dbReference type="ARBA" id="ARBA00023125"/>
    </source>
</evidence>
<accession>A0A4U3MDG1</accession>
<dbReference type="SUPFAM" id="SSF46689">
    <property type="entry name" value="Homeodomain-like"/>
    <property type="match status" value="1"/>
</dbReference>
<evidence type="ECO:0000256" key="5">
    <source>
        <dbReference type="ARBA" id="ARBA00023172"/>
    </source>
</evidence>
<evidence type="ECO:0000313" key="8">
    <source>
        <dbReference type="Proteomes" id="UP000305511"/>
    </source>
</evidence>
<dbReference type="Pfam" id="PF00665">
    <property type="entry name" value="rve"/>
    <property type="match status" value="1"/>
</dbReference>
<evidence type="ECO:0000259" key="6">
    <source>
        <dbReference type="PROSITE" id="PS50994"/>
    </source>
</evidence>
<dbReference type="SUPFAM" id="SSF53098">
    <property type="entry name" value="Ribonuclease H-like"/>
    <property type="match status" value="1"/>
</dbReference>
<dbReference type="Pfam" id="PF13936">
    <property type="entry name" value="HTH_38"/>
    <property type="match status" value="1"/>
</dbReference>
<name>A0A4U3MDG1_ENTFL</name>
<dbReference type="InterPro" id="IPR051917">
    <property type="entry name" value="Transposase-Integrase"/>
</dbReference>
<evidence type="ECO:0000313" key="7">
    <source>
        <dbReference type="EMBL" id="TKK85847.1"/>
    </source>
</evidence>
<protein>
    <submittedName>
        <fullName evidence="7">IS30 family transposase</fullName>
    </submittedName>
</protein>
<dbReference type="GO" id="GO:0003677">
    <property type="term" value="F:DNA binding"/>
    <property type="evidence" value="ECO:0007669"/>
    <property type="project" value="UniProtKB-KW"/>
</dbReference>
<keyword evidence="5" id="KW-0233">DNA recombination</keyword>
<dbReference type="PANTHER" id="PTHR10948:SF23">
    <property type="entry name" value="TRANSPOSASE INSI FOR INSERTION SEQUENCE ELEMENT IS30A-RELATED"/>
    <property type="match status" value="1"/>
</dbReference>
<reference evidence="7 8" key="1">
    <citation type="submission" date="2019-02" db="EMBL/GenBank/DDBJ databases">
        <title>Bacteria dissemination in different level of health care in South Africa: the effectiveness of infections prevention and control.</title>
        <authorList>
            <person name="Shobo C."/>
            <person name="Amoako D.G."/>
            <person name="Allam M."/>
            <person name="Ismail A."/>
            <person name="Bester L.A."/>
            <person name="Essack S.Y."/>
        </authorList>
    </citation>
    <scope>NUCLEOTIDE SEQUENCE [LARGE SCALE GENOMIC DNA]</scope>
    <source>
        <strain evidence="7 8">2SIL2</strain>
    </source>
</reference>
<dbReference type="RefSeq" id="WP_010710376.1">
    <property type="nucleotide sequence ID" value="NZ_AP027136.1"/>
</dbReference>